<gene>
    <name evidence="4" type="ORF">BDD14_0030</name>
</gene>
<evidence type="ECO:0000259" key="3">
    <source>
        <dbReference type="PROSITE" id="PS50977"/>
    </source>
</evidence>
<comment type="caution">
    <text evidence="4">The sequence shown here is derived from an EMBL/GenBank/DDBJ whole genome shotgun (WGS) entry which is preliminary data.</text>
</comment>
<reference evidence="4 5" key="1">
    <citation type="submission" date="2019-02" db="EMBL/GenBank/DDBJ databases">
        <title>Genomic Encyclopedia of Archaeal and Bacterial Type Strains, Phase II (KMG-II): from individual species to whole genera.</title>
        <authorList>
            <person name="Goeker M."/>
        </authorList>
    </citation>
    <scope>NUCLEOTIDE SEQUENCE [LARGE SCALE GENOMIC DNA]</scope>
    <source>
        <strain evidence="4 5">DSM 18101</strain>
    </source>
</reference>
<dbReference type="Pfam" id="PF00440">
    <property type="entry name" value="TetR_N"/>
    <property type="match status" value="1"/>
</dbReference>
<keyword evidence="5" id="KW-1185">Reference proteome</keyword>
<dbReference type="EMBL" id="SHKW01000001">
    <property type="protein sequence ID" value="RZU38758.1"/>
    <property type="molecule type" value="Genomic_DNA"/>
</dbReference>
<keyword evidence="1 2" id="KW-0238">DNA-binding</keyword>
<dbReference type="Proteomes" id="UP000292958">
    <property type="component" value="Unassembled WGS sequence"/>
</dbReference>
<dbReference type="GO" id="GO:0003677">
    <property type="term" value="F:DNA binding"/>
    <property type="evidence" value="ECO:0007669"/>
    <property type="project" value="UniProtKB-UniRule"/>
</dbReference>
<dbReference type="PANTHER" id="PTHR30055:SF222">
    <property type="entry name" value="REGULATORY PROTEIN"/>
    <property type="match status" value="1"/>
</dbReference>
<dbReference type="AlphaFoldDB" id="A0A4Q7YN28"/>
<dbReference type="PROSITE" id="PS01081">
    <property type="entry name" value="HTH_TETR_1"/>
    <property type="match status" value="1"/>
</dbReference>
<accession>A0A4Q7YN28</accession>
<name>A0A4Q7YN28_9BACT</name>
<dbReference type="PROSITE" id="PS50977">
    <property type="entry name" value="HTH_TETR_2"/>
    <property type="match status" value="1"/>
</dbReference>
<dbReference type="InterPro" id="IPR023772">
    <property type="entry name" value="DNA-bd_HTH_TetR-type_CS"/>
</dbReference>
<sequence>MGSMPRPKTGDKRAAILRAATKTIAEDGIGASTASVAKAAAVAEGSLFRYFPDKDKLLNELYRELKLDMRSAMIAGFPLTGSLRKRVQHIWNAYVTWGMESPAKRRAMMQLTVSERITDQSRLEGQAGFEDATEAMQQLVAQGKLSGLPAAFASDLLLAMAETTMASMVANPAKAERYQSAGFEAFWSAAAKK</sequence>
<dbReference type="InterPro" id="IPR050109">
    <property type="entry name" value="HTH-type_TetR-like_transc_reg"/>
</dbReference>
<dbReference type="Gene3D" id="1.10.357.10">
    <property type="entry name" value="Tetracycline Repressor, domain 2"/>
    <property type="match status" value="1"/>
</dbReference>
<dbReference type="SUPFAM" id="SSF46689">
    <property type="entry name" value="Homeodomain-like"/>
    <property type="match status" value="1"/>
</dbReference>
<evidence type="ECO:0000313" key="4">
    <source>
        <dbReference type="EMBL" id="RZU38758.1"/>
    </source>
</evidence>
<protein>
    <submittedName>
        <fullName evidence="4">TetR family transcriptional regulator</fullName>
    </submittedName>
</protein>
<dbReference type="PRINTS" id="PR00455">
    <property type="entry name" value="HTHTETR"/>
</dbReference>
<dbReference type="InterPro" id="IPR009057">
    <property type="entry name" value="Homeodomain-like_sf"/>
</dbReference>
<dbReference type="PANTHER" id="PTHR30055">
    <property type="entry name" value="HTH-TYPE TRANSCRIPTIONAL REGULATOR RUTR"/>
    <property type="match status" value="1"/>
</dbReference>
<evidence type="ECO:0000256" key="2">
    <source>
        <dbReference type="PROSITE-ProRule" id="PRU00335"/>
    </source>
</evidence>
<feature type="DNA-binding region" description="H-T-H motif" evidence="2">
    <location>
        <begin position="32"/>
        <end position="51"/>
    </location>
</feature>
<dbReference type="InterPro" id="IPR001647">
    <property type="entry name" value="HTH_TetR"/>
</dbReference>
<evidence type="ECO:0000256" key="1">
    <source>
        <dbReference type="ARBA" id="ARBA00023125"/>
    </source>
</evidence>
<organism evidence="4 5">
    <name type="scientific">Edaphobacter modestus</name>
    <dbReference type="NCBI Taxonomy" id="388466"/>
    <lineage>
        <taxon>Bacteria</taxon>
        <taxon>Pseudomonadati</taxon>
        <taxon>Acidobacteriota</taxon>
        <taxon>Terriglobia</taxon>
        <taxon>Terriglobales</taxon>
        <taxon>Acidobacteriaceae</taxon>
        <taxon>Edaphobacter</taxon>
    </lineage>
</organism>
<evidence type="ECO:0000313" key="5">
    <source>
        <dbReference type="Proteomes" id="UP000292958"/>
    </source>
</evidence>
<dbReference type="RefSeq" id="WP_207231636.1">
    <property type="nucleotide sequence ID" value="NZ_SHKW01000001.1"/>
</dbReference>
<feature type="domain" description="HTH tetR-type" evidence="3">
    <location>
        <begin position="10"/>
        <end position="69"/>
    </location>
</feature>
<proteinExistence type="predicted"/>